<dbReference type="Pfam" id="PF19651">
    <property type="entry name" value="DUF6154"/>
    <property type="match status" value="1"/>
</dbReference>
<dbReference type="InterPro" id="IPR046152">
    <property type="entry name" value="DUF6154"/>
</dbReference>
<dbReference type="PATRIC" id="fig|294699.3.peg.1933"/>
<proteinExistence type="predicted"/>
<sequence length="84" mass="9660">MKFIDELYEYYKNRLTGDEEDAEILTMSVLEELRREDLLALIKEMDDAELVGMVGLYMLESLKAKMAQEGIGQTKWSSSPSIVH</sequence>
<accession>A0A167TCV7</accession>
<gene>
    <name evidence="1" type="ORF">GFC30_1887</name>
</gene>
<evidence type="ECO:0000313" key="2">
    <source>
        <dbReference type="Proteomes" id="UP000076865"/>
    </source>
</evidence>
<dbReference type="KEGG" id="aamy:GFC30_1887"/>
<evidence type="ECO:0000313" key="1">
    <source>
        <dbReference type="EMBL" id="ANB60104.1"/>
    </source>
</evidence>
<dbReference type="AlphaFoldDB" id="A0A167TCV7"/>
<evidence type="ECO:0008006" key="3">
    <source>
        <dbReference type="Google" id="ProtNLM"/>
    </source>
</evidence>
<dbReference type="OrthoDB" id="2381948at2"/>
<keyword evidence="2" id="KW-1185">Reference proteome</keyword>
<name>A0A167TCV7_9BACL</name>
<dbReference type="Proteomes" id="UP000076865">
    <property type="component" value="Chromosome"/>
</dbReference>
<dbReference type="RefSeq" id="WP_066324652.1">
    <property type="nucleotide sequence ID" value="NZ_CP015438.1"/>
</dbReference>
<organism evidence="1 2">
    <name type="scientific">Anoxybacteroides amylolyticum</name>
    <dbReference type="NCBI Taxonomy" id="294699"/>
    <lineage>
        <taxon>Bacteria</taxon>
        <taxon>Bacillati</taxon>
        <taxon>Bacillota</taxon>
        <taxon>Bacilli</taxon>
        <taxon>Bacillales</taxon>
        <taxon>Anoxybacillaceae</taxon>
        <taxon>Anoxybacteroides</taxon>
    </lineage>
</organism>
<reference evidence="1 2" key="1">
    <citation type="journal article" date="2006" name="Syst. Appl. Microbiol.">
        <title>Anoxybacillus amylolyticus sp. nov., a thermophilic amylase producing bacterium isolated from Mount Rittmann (Antarctica).</title>
        <authorList>
            <person name="Poli A."/>
            <person name="Esposito E."/>
            <person name="Lama L."/>
            <person name="Orlando P."/>
            <person name="Nicolaus G."/>
            <person name="de Appolonia F."/>
            <person name="Gambacorta A."/>
            <person name="Nicolaus B."/>
        </authorList>
    </citation>
    <scope>NUCLEOTIDE SEQUENCE [LARGE SCALE GENOMIC DNA]</scope>
    <source>
        <strain evidence="1 2">DSM 15939</strain>
    </source>
</reference>
<protein>
    <recommendedName>
        <fullName evidence="3">Cytosolic protein</fullName>
    </recommendedName>
</protein>
<dbReference type="EMBL" id="CP015438">
    <property type="protein sequence ID" value="ANB60104.1"/>
    <property type="molecule type" value="Genomic_DNA"/>
</dbReference>